<reference evidence="25" key="1">
    <citation type="submission" date="2025-08" db="UniProtKB">
        <authorList>
            <consortium name="RefSeq"/>
        </authorList>
    </citation>
    <scope>IDENTIFICATION</scope>
    <source>
        <tissue evidence="25">Gonads</tissue>
    </source>
</reference>
<dbReference type="RefSeq" id="XP_013416665.1">
    <property type="nucleotide sequence ID" value="XM_013561211.1"/>
</dbReference>
<keyword evidence="13" id="KW-0449">Lipoprotein</keyword>
<keyword evidence="10 23" id="KW-0472">Membrane</keyword>
<evidence type="ECO:0000256" key="13">
    <source>
        <dbReference type="ARBA" id="ARBA00023288"/>
    </source>
</evidence>
<comment type="pathway">
    <text evidence="15">Lipid metabolism; arachidonate metabolism.</text>
</comment>
<dbReference type="GO" id="GO:0005783">
    <property type="term" value="C:endoplasmic reticulum"/>
    <property type="evidence" value="ECO:0007669"/>
    <property type="project" value="TreeGrafter"/>
</dbReference>
<dbReference type="FunFam" id="1.20.120.550:FF:000004">
    <property type="entry name" value="Microsomal glutathione S-transferase 3"/>
    <property type="match status" value="1"/>
</dbReference>
<keyword evidence="6 23" id="KW-1133">Transmembrane helix</keyword>
<organism evidence="24 25">
    <name type="scientific">Lingula anatina</name>
    <name type="common">Brachiopod</name>
    <name type="synonym">Lingula unguis</name>
    <dbReference type="NCBI Taxonomy" id="7574"/>
    <lineage>
        <taxon>Eukaryota</taxon>
        <taxon>Metazoa</taxon>
        <taxon>Spiralia</taxon>
        <taxon>Lophotrochozoa</taxon>
        <taxon>Brachiopoda</taxon>
        <taxon>Linguliformea</taxon>
        <taxon>Lingulata</taxon>
        <taxon>Lingulida</taxon>
        <taxon>Linguloidea</taxon>
        <taxon>Lingulidae</taxon>
        <taxon>Lingula</taxon>
    </lineage>
</organism>
<evidence type="ECO:0000256" key="10">
    <source>
        <dbReference type="ARBA" id="ARBA00023136"/>
    </source>
</evidence>
<accession>A0A1S3K208</accession>
<dbReference type="GO" id="GO:0005741">
    <property type="term" value="C:mitochondrial outer membrane"/>
    <property type="evidence" value="ECO:0007669"/>
    <property type="project" value="UniProtKB-SubCell"/>
</dbReference>
<dbReference type="AlphaFoldDB" id="A0A1S3K208"/>
<dbReference type="Pfam" id="PF01124">
    <property type="entry name" value="MAPEG"/>
    <property type="match status" value="1"/>
</dbReference>
<comment type="catalytic activity">
    <reaction evidence="18">
        <text>leukotriene C4 = leukotriene A4 + glutathione</text>
        <dbReference type="Rhea" id="RHEA:17617"/>
        <dbReference type="ChEBI" id="CHEBI:57463"/>
        <dbReference type="ChEBI" id="CHEBI:57925"/>
        <dbReference type="ChEBI" id="CHEBI:57973"/>
        <dbReference type="EC" id="4.4.1.20"/>
    </reaction>
    <physiologicalReaction direction="right-to-left" evidence="18">
        <dbReference type="Rhea" id="RHEA:17619"/>
    </physiologicalReaction>
</comment>
<dbReference type="PANTHER" id="PTHR10250:SF26">
    <property type="entry name" value="GLUTATHIONE S-TRANSFERASE 3, MITOCHONDRIAL"/>
    <property type="match status" value="1"/>
</dbReference>
<evidence type="ECO:0000256" key="7">
    <source>
        <dbReference type="ARBA" id="ARBA00023002"/>
    </source>
</evidence>
<keyword evidence="9" id="KW-0496">Mitochondrion</keyword>
<evidence type="ECO:0000256" key="2">
    <source>
        <dbReference type="ARBA" id="ARBA00010459"/>
    </source>
</evidence>
<dbReference type="InParanoid" id="A0A1S3K208"/>
<comment type="catalytic activity">
    <reaction evidence="17">
        <text>(5S)-hydroperoxy-(6E,8Z,11Z,14Z)-eicosatetraenoate + 2 glutathione = (5S)-hydroxy-(6E,8Z,11Z,14Z)-eicosatetraenoate + glutathione disulfide + H2O</text>
        <dbReference type="Rhea" id="RHEA:48620"/>
        <dbReference type="ChEBI" id="CHEBI:15377"/>
        <dbReference type="ChEBI" id="CHEBI:57450"/>
        <dbReference type="ChEBI" id="CHEBI:57925"/>
        <dbReference type="ChEBI" id="CHEBI:58297"/>
        <dbReference type="ChEBI" id="CHEBI:90632"/>
    </reaction>
    <physiologicalReaction direction="left-to-right" evidence="17">
        <dbReference type="Rhea" id="RHEA:48621"/>
    </physiologicalReaction>
</comment>
<keyword evidence="7" id="KW-0560">Oxidoreductase</keyword>
<evidence type="ECO:0000256" key="21">
    <source>
        <dbReference type="ARBA" id="ARBA00075145"/>
    </source>
</evidence>
<keyword evidence="12" id="KW-0456">Lyase</keyword>
<dbReference type="GeneID" id="106178145"/>
<evidence type="ECO:0000256" key="14">
    <source>
        <dbReference type="ARBA" id="ARBA00037884"/>
    </source>
</evidence>
<evidence type="ECO:0000256" key="22">
    <source>
        <dbReference type="ARBA" id="ARBA00076908"/>
    </source>
</evidence>
<comment type="catalytic activity">
    <reaction evidence="19">
        <text>15-deoxy-Delta(12,14)-prostaglandin J2 + glutathione = 15-deoxy-Delta(12,14)-prostaglandin J2-S-(R)-glutathione</text>
        <dbReference type="Rhea" id="RHEA:75963"/>
        <dbReference type="ChEBI" id="CHEBI:57925"/>
        <dbReference type="ChEBI" id="CHEBI:85236"/>
        <dbReference type="ChEBI" id="CHEBI:194498"/>
    </reaction>
    <physiologicalReaction direction="left-to-right" evidence="19">
        <dbReference type="Rhea" id="RHEA:75964"/>
    </physiologicalReaction>
</comment>
<evidence type="ECO:0000313" key="24">
    <source>
        <dbReference type="Proteomes" id="UP000085678"/>
    </source>
</evidence>
<feature type="transmembrane region" description="Helical" evidence="23">
    <location>
        <begin position="12"/>
        <end position="29"/>
    </location>
</feature>
<dbReference type="InterPro" id="IPR050997">
    <property type="entry name" value="MAPEG"/>
</dbReference>
<evidence type="ECO:0000256" key="8">
    <source>
        <dbReference type="ARBA" id="ARBA00023098"/>
    </source>
</evidence>
<evidence type="ECO:0000313" key="25">
    <source>
        <dbReference type="RefSeq" id="XP_013416665.1"/>
    </source>
</evidence>
<keyword evidence="4 23" id="KW-0812">Transmembrane</keyword>
<comment type="similarity">
    <text evidence="2">Belongs to the MAPEG family.</text>
</comment>
<dbReference type="GO" id="GO:0006629">
    <property type="term" value="P:lipid metabolic process"/>
    <property type="evidence" value="ECO:0007669"/>
    <property type="project" value="UniProtKB-KW"/>
</dbReference>
<dbReference type="GO" id="GO:0005635">
    <property type="term" value="C:nuclear envelope"/>
    <property type="evidence" value="ECO:0007669"/>
    <property type="project" value="TreeGrafter"/>
</dbReference>
<evidence type="ECO:0000256" key="19">
    <source>
        <dbReference type="ARBA" id="ARBA00051411"/>
    </source>
</evidence>
<dbReference type="EC" id="4.4.1.20" evidence="16"/>
<dbReference type="STRING" id="7574.A0A1S3K208"/>
<dbReference type="InterPro" id="IPR001129">
    <property type="entry name" value="Membr-assoc_MAPEG"/>
</dbReference>
<evidence type="ECO:0000256" key="11">
    <source>
        <dbReference type="ARBA" id="ARBA00023139"/>
    </source>
</evidence>
<keyword evidence="3" id="KW-0808">Transferase</keyword>
<evidence type="ECO:0000256" key="1">
    <source>
        <dbReference type="ARBA" id="ARBA00004374"/>
    </source>
</evidence>
<evidence type="ECO:0000256" key="17">
    <source>
        <dbReference type="ARBA" id="ARBA00043664"/>
    </source>
</evidence>
<evidence type="ECO:0000256" key="18">
    <source>
        <dbReference type="ARBA" id="ARBA00049298"/>
    </source>
</evidence>
<evidence type="ECO:0000256" key="12">
    <source>
        <dbReference type="ARBA" id="ARBA00023239"/>
    </source>
</evidence>
<evidence type="ECO:0000256" key="9">
    <source>
        <dbReference type="ARBA" id="ARBA00023128"/>
    </source>
</evidence>
<protein>
    <recommendedName>
        <fullName evidence="20">Glutathione S-transferase 3, mitochondrial</fullName>
        <ecNumber evidence="16">4.4.1.20</ecNumber>
    </recommendedName>
    <alternativeName>
        <fullName evidence="21">Glutathione peroxidase MGST3</fullName>
    </alternativeName>
    <alternativeName>
        <fullName evidence="22">LTC4 synthase MGST3</fullName>
    </alternativeName>
</protein>
<evidence type="ECO:0000256" key="5">
    <source>
        <dbReference type="ARBA" id="ARBA00022787"/>
    </source>
</evidence>
<dbReference type="GO" id="GO:0006691">
    <property type="term" value="P:leukotriene metabolic process"/>
    <property type="evidence" value="ECO:0007669"/>
    <property type="project" value="UniProtKB-ARBA"/>
</dbReference>
<evidence type="ECO:0000256" key="20">
    <source>
        <dbReference type="ARBA" id="ARBA00069748"/>
    </source>
</evidence>
<comment type="pathway">
    <text evidence="14">Lipid metabolism; leukotriene C4 biosynthesis.</text>
</comment>
<dbReference type="KEGG" id="lak:106178145"/>
<sequence>MVSVEISPEYGYVILVFVATIFLNFWLGINVGKARKKHEVPLPQMYSDRDQKFNCIQRAHQNMLESYPYVLVLLLLGGIKQPVIAAAAGSIWIVGRVLYALGYYTGDPAKRSRGAIGYIGLLALLGCTVHLALSLLGIA</sequence>
<feature type="transmembrane region" description="Helical" evidence="23">
    <location>
        <begin position="115"/>
        <end position="138"/>
    </location>
</feature>
<keyword evidence="24" id="KW-1185">Reference proteome</keyword>
<dbReference type="PANTHER" id="PTHR10250">
    <property type="entry name" value="MICROSOMAL GLUTATHIONE S-TRANSFERASE"/>
    <property type="match status" value="1"/>
</dbReference>
<evidence type="ECO:0000256" key="4">
    <source>
        <dbReference type="ARBA" id="ARBA00022692"/>
    </source>
</evidence>
<dbReference type="InterPro" id="IPR023352">
    <property type="entry name" value="MAPEG-like_dom_sf"/>
</dbReference>
<evidence type="ECO:0000256" key="3">
    <source>
        <dbReference type="ARBA" id="ARBA00022679"/>
    </source>
</evidence>
<dbReference type="OrthoDB" id="410651at2759"/>
<dbReference type="SUPFAM" id="SSF161084">
    <property type="entry name" value="MAPEG domain-like"/>
    <property type="match status" value="1"/>
</dbReference>
<dbReference type="Proteomes" id="UP000085678">
    <property type="component" value="Unplaced"/>
</dbReference>
<comment type="subcellular location">
    <subcellularLocation>
        <location evidence="1">Mitochondrion outer membrane</location>
        <topology evidence="1">Multi-pass membrane protein</topology>
    </subcellularLocation>
</comment>
<dbReference type="GO" id="GO:0004602">
    <property type="term" value="F:glutathione peroxidase activity"/>
    <property type="evidence" value="ECO:0007669"/>
    <property type="project" value="TreeGrafter"/>
</dbReference>
<keyword evidence="8" id="KW-0443">Lipid metabolism</keyword>
<evidence type="ECO:0000256" key="16">
    <source>
        <dbReference type="ARBA" id="ARBA00039056"/>
    </source>
</evidence>
<dbReference type="GO" id="GO:0004364">
    <property type="term" value="F:glutathione transferase activity"/>
    <property type="evidence" value="ECO:0007669"/>
    <property type="project" value="TreeGrafter"/>
</dbReference>
<dbReference type="GO" id="GO:0004464">
    <property type="term" value="F:leukotriene-C4 synthase activity"/>
    <property type="evidence" value="ECO:0007669"/>
    <property type="project" value="UniProtKB-EC"/>
</dbReference>
<evidence type="ECO:0000256" key="23">
    <source>
        <dbReference type="SAM" id="Phobius"/>
    </source>
</evidence>
<keyword evidence="5" id="KW-1000">Mitochondrion outer membrane</keyword>
<gene>
    <name evidence="25" type="primary">LOC106178145</name>
</gene>
<evidence type="ECO:0000256" key="6">
    <source>
        <dbReference type="ARBA" id="ARBA00022989"/>
    </source>
</evidence>
<evidence type="ECO:0000256" key="15">
    <source>
        <dbReference type="ARBA" id="ARBA00037916"/>
    </source>
</evidence>
<keyword evidence="11" id="KW-0564">Palmitate</keyword>
<proteinExistence type="inferred from homology"/>
<dbReference type="Gene3D" id="1.20.120.550">
    <property type="entry name" value="Membrane associated eicosanoid/glutathione metabolism-like domain"/>
    <property type="match status" value="1"/>
</dbReference>
<dbReference type="OMA" id="TYLYSWI"/>
<name>A0A1S3K208_LINAN</name>
<feature type="transmembrane region" description="Helical" evidence="23">
    <location>
        <begin position="67"/>
        <end position="95"/>
    </location>
</feature>